<keyword evidence="2" id="KW-0012">Acyltransferase</keyword>
<evidence type="ECO:0000313" key="4">
    <source>
        <dbReference type="EMBL" id="GBG07181.1"/>
    </source>
</evidence>
<keyword evidence="1 4" id="KW-0808">Transferase</keyword>
<comment type="caution">
    <text evidence="4">The sequence shown here is derived from an EMBL/GenBank/DDBJ whole genome shotgun (WGS) entry which is preliminary data.</text>
</comment>
<protein>
    <submittedName>
        <fullName evidence="4">N-acetyltransferase</fullName>
    </submittedName>
</protein>
<dbReference type="InterPro" id="IPR016181">
    <property type="entry name" value="Acyl_CoA_acyltransferase"/>
</dbReference>
<keyword evidence="5" id="KW-1185">Reference proteome</keyword>
<accession>A0A2R5EUW3</accession>
<dbReference type="Pfam" id="PF00583">
    <property type="entry name" value="Acetyltransf_1"/>
    <property type="match status" value="1"/>
</dbReference>
<dbReference type="PANTHER" id="PTHR43877:SF5">
    <property type="entry name" value="BLL8307 PROTEIN"/>
    <property type="match status" value="1"/>
</dbReference>
<organism evidence="4 5">
    <name type="scientific">Paenibacillus agaridevorans</name>
    <dbReference type="NCBI Taxonomy" id="171404"/>
    <lineage>
        <taxon>Bacteria</taxon>
        <taxon>Bacillati</taxon>
        <taxon>Bacillota</taxon>
        <taxon>Bacilli</taxon>
        <taxon>Bacillales</taxon>
        <taxon>Paenibacillaceae</taxon>
        <taxon>Paenibacillus</taxon>
    </lineage>
</organism>
<reference evidence="4 5" key="1">
    <citation type="submission" date="2017-08" db="EMBL/GenBank/DDBJ databases">
        <title>Substantial Increase in Enzyme Production by Combined Drug-Resistance Mutations in Paenibacillus agaridevorans.</title>
        <authorList>
            <person name="Tanaka Y."/>
            <person name="Funane K."/>
            <person name="Hosaka T."/>
            <person name="Shiwa Y."/>
            <person name="Fujita N."/>
            <person name="Miyazaki T."/>
            <person name="Yoshikawa H."/>
            <person name="Murakami K."/>
            <person name="Kasahara K."/>
            <person name="Inaoka T."/>
            <person name="Hiraga Y."/>
            <person name="Ochi K."/>
        </authorList>
    </citation>
    <scope>NUCLEOTIDE SEQUENCE [LARGE SCALE GENOMIC DNA]</scope>
    <source>
        <strain evidence="4 5">T-3040</strain>
    </source>
</reference>
<dbReference type="Proteomes" id="UP000245202">
    <property type="component" value="Unassembled WGS sequence"/>
</dbReference>
<sequence>MEIKIDDLTGAEIIGLVREHLESMLEQSPAESVHALDLDGLKGAEITFWSAWEQAELLGCGALKDLGHRHGELKSMRTATKHLRKGVASNLLAHIIEEAKQLGYRRLSLETGSMEGFAAARKLYERFGFEYCKPFGEYVEDPNSVFMTKEIGR</sequence>
<evidence type="ECO:0000256" key="1">
    <source>
        <dbReference type="ARBA" id="ARBA00022679"/>
    </source>
</evidence>
<evidence type="ECO:0000259" key="3">
    <source>
        <dbReference type="PROSITE" id="PS51186"/>
    </source>
</evidence>
<gene>
    <name evidence="4" type="ORF">PAT3040_01729</name>
</gene>
<dbReference type="InterPro" id="IPR050832">
    <property type="entry name" value="Bact_Acetyltransf"/>
</dbReference>
<dbReference type="RefSeq" id="WP_108992287.1">
    <property type="nucleotide sequence ID" value="NZ_BDQX01000079.1"/>
</dbReference>
<dbReference type="GO" id="GO:0016747">
    <property type="term" value="F:acyltransferase activity, transferring groups other than amino-acyl groups"/>
    <property type="evidence" value="ECO:0007669"/>
    <property type="project" value="InterPro"/>
</dbReference>
<dbReference type="PANTHER" id="PTHR43877">
    <property type="entry name" value="AMINOALKYLPHOSPHONATE N-ACETYLTRANSFERASE-RELATED-RELATED"/>
    <property type="match status" value="1"/>
</dbReference>
<dbReference type="AlphaFoldDB" id="A0A2R5EUW3"/>
<dbReference type="EMBL" id="BDQX01000079">
    <property type="protein sequence ID" value="GBG07181.1"/>
    <property type="molecule type" value="Genomic_DNA"/>
</dbReference>
<dbReference type="SUPFAM" id="SSF55729">
    <property type="entry name" value="Acyl-CoA N-acyltransferases (Nat)"/>
    <property type="match status" value="1"/>
</dbReference>
<name>A0A2R5EUW3_9BACL</name>
<proteinExistence type="predicted"/>
<dbReference type="PROSITE" id="PS51186">
    <property type="entry name" value="GNAT"/>
    <property type="match status" value="1"/>
</dbReference>
<feature type="domain" description="N-acetyltransferase" evidence="3">
    <location>
        <begin position="3"/>
        <end position="152"/>
    </location>
</feature>
<dbReference type="Gene3D" id="3.40.630.30">
    <property type="match status" value="1"/>
</dbReference>
<evidence type="ECO:0000256" key="2">
    <source>
        <dbReference type="ARBA" id="ARBA00023315"/>
    </source>
</evidence>
<dbReference type="InterPro" id="IPR000182">
    <property type="entry name" value="GNAT_dom"/>
</dbReference>
<evidence type="ECO:0000313" key="5">
    <source>
        <dbReference type="Proteomes" id="UP000245202"/>
    </source>
</evidence>